<feature type="chain" id="PRO_5020276453" evidence="1">
    <location>
        <begin position="24"/>
        <end position="148"/>
    </location>
</feature>
<dbReference type="Proteomes" id="UP000295536">
    <property type="component" value="Unassembled WGS sequence"/>
</dbReference>
<dbReference type="Proteomes" id="UP000315577">
    <property type="component" value="Unassembled WGS sequence"/>
</dbReference>
<gene>
    <name evidence="3" type="ORF">EDC36_110107</name>
    <name evidence="4" type="ORF">Tigna_01696</name>
</gene>
<name>A0A4R3LC20_9BURK</name>
<sequence>MHTTLRTLMPAALAALVALPAWAQMTPVGRWHTIDDQTKEVKSEVLITEHDGVLTGRIDKLLRKGADPNRRCTECTDDRKDQPILGMDIIRGVRKVPGRDVWEGGSILDPETGKTYNVRLTPVEGGAKLEVRGSILFIGRTQTWVRVQ</sequence>
<organism evidence="3 5">
    <name type="scientific">Tepidimonas ignava</name>
    <dbReference type="NCBI Taxonomy" id="114249"/>
    <lineage>
        <taxon>Bacteria</taxon>
        <taxon>Pseudomonadati</taxon>
        <taxon>Pseudomonadota</taxon>
        <taxon>Betaproteobacteria</taxon>
        <taxon>Burkholderiales</taxon>
        <taxon>Tepidimonas</taxon>
    </lineage>
</organism>
<dbReference type="Pfam" id="PF09917">
    <property type="entry name" value="DUF2147"/>
    <property type="match status" value="1"/>
</dbReference>
<protein>
    <submittedName>
        <fullName evidence="3">Uncharacterized protein (DUF2147 family)</fullName>
    </submittedName>
</protein>
<dbReference type="RefSeq" id="WP_390617001.1">
    <property type="nucleotide sequence ID" value="NZ_SMAH01000010.1"/>
</dbReference>
<reference evidence="4 6" key="2">
    <citation type="submission" date="2019-07" db="EMBL/GenBank/DDBJ databases">
        <title>Tepidimonas ignava SPS-1037 draft genome.</title>
        <authorList>
            <person name="Da Costa M.S."/>
            <person name="Froufe H.J.C."/>
            <person name="Egas C."/>
            <person name="Albuquerque L."/>
        </authorList>
    </citation>
    <scope>NUCLEOTIDE SEQUENCE [LARGE SCALE GENOMIC DNA]</scope>
    <source>
        <strain evidence="4 6">SPS-1037</strain>
    </source>
</reference>
<feature type="domain" description="DUF2147" evidence="2">
    <location>
        <begin position="29"/>
        <end position="146"/>
    </location>
</feature>
<dbReference type="InterPro" id="IPR019223">
    <property type="entry name" value="DUF2147"/>
</dbReference>
<accession>A0A4R3LC20</accession>
<keyword evidence="6" id="KW-1185">Reference proteome</keyword>
<reference evidence="3 5" key="1">
    <citation type="submission" date="2019-03" db="EMBL/GenBank/DDBJ databases">
        <title>Genomic Encyclopedia of Type Strains, Phase IV (KMG-IV): sequencing the most valuable type-strain genomes for metagenomic binning, comparative biology and taxonomic classification.</title>
        <authorList>
            <person name="Goeker M."/>
        </authorList>
    </citation>
    <scope>NUCLEOTIDE SEQUENCE [LARGE SCALE GENOMIC DNA]</scope>
    <source>
        <strain evidence="3 5">DSM 12034</strain>
    </source>
</reference>
<evidence type="ECO:0000259" key="2">
    <source>
        <dbReference type="Pfam" id="PF09917"/>
    </source>
</evidence>
<keyword evidence="1" id="KW-0732">Signal</keyword>
<comment type="caution">
    <text evidence="3">The sequence shown here is derived from an EMBL/GenBank/DDBJ whole genome shotgun (WGS) entry which is preliminary data.</text>
</comment>
<dbReference type="Gene3D" id="2.40.128.520">
    <property type="match status" value="1"/>
</dbReference>
<evidence type="ECO:0000313" key="5">
    <source>
        <dbReference type="Proteomes" id="UP000295536"/>
    </source>
</evidence>
<dbReference type="EMBL" id="SMAH01000010">
    <property type="protein sequence ID" value="TCS97322.1"/>
    <property type="molecule type" value="Genomic_DNA"/>
</dbReference>
<proteinExistence type="predicted"/>
<evidence type="ECO:0000313" key="3">
    <source>
        <dbReference type="EMBL" id="TCS97322.1"/>
    </source>
</evidence>
<dbReference type="AlphaFoldDB" id="A0A4R3LC20"/>
<dbReference type="PANTHER" id="PTHR36919:SF3">
    <property type="entry name" value="BLL5882 PROTEIN"/>
    <property type="match status" value="1"/>
</dbReference>
<evidence type="ECO:0000313" key="4">
    <source>
        <dbReference type="EMBL" id="TSE21308.1"/>
    </source>
</evidence>
<evidence type="ECO:0000256" key="1">
    <source>
        <dbReference type="SAM" id="SignalP"/>
    </source>
</evidence>
<dbReference type="PANTHER" id="PTHR36919">
    <property type="entry name" value="BLR1215 PROTEIN"/>
    <property type="match status" value="1"/>
</dbReference>
<evidence type="ECO:0000313" key="6">
    <source>
        <dbReference type="Proteomes" id="UP000315577"/>
    </source>
</evidence>
<feature type="signal peptide" evidence="1">
    <location>
        <begin position="1"/>
        <end position="23"/>
    </location>
</feature>
<dbReference type="EMBL" id="VJNC01000010">
    <property type="protein sequence ID" value="TSE21308.1"/>
    <property type="molecule type" value="Genomic_DNA"/>
</dbReference>